<organism evidence="1 2">
    <name type="scientific">Pseudacidovorax intermedius</name>
    <dbReference type="NCBI Taxonomy" id="433924"/>
    <lineage>
        <taxon>Bacteria</taxon>
        <taxon>Pseudomonadati</taxon>
        <taxon>Pseudomonadota</taxon>
        <taxon>Betaproteobacteria</taxon>
        <taxon>Burkholderiales</taxon>
        <taxon>Comamonadaceae</taxon>
        <taxon>Pseudacidovorax</taxon>
    </lineage>
</organism>
<protein>
    <submittedName>
        <fullName evidence="1">Uncharacterized protein</fullName>
    </submittedName>
</protein>
<accession>A0A370FGL0</accession>
<dbReference type="Proteomes" id="UP000255265">
    <property type="component" value="Unassembled WGS sequence"/>
</dbReference>
<gene>
    <name evidence="1" type="ORF">DFR41_104242</name>
</gene>
<dbReference type="RefSeq" id="WP_114803020.1">
    <property type="nucleotide sequence ID" value="NZ_QQAV01000004.1"/>
</dbReference>
<reference evidence="1 2" key="1">
    <citation type="submission" date="2018-07" db="EMBL/GenBank/DDBJ databases">
        <title>Genomic Encyclopedia of Type Strains, Phase IV (KMG-IV): sequencing the most valuable type-strain genomes for metagenomic binning, comparative biology and taxonomic classification.</title>
        <authorList>
            <person name="Goeker M."/>
        </authorList>
    </citation>
    <scope>NUCLEOTIDE SEQUENCE [LARGE SCALE GENOMIC DNA]</scope>
    <source>
        <strain evidence="1 2">DSM 21352</strain>
    </source>
</reference>
<sequence>MSTPAPAPIIGLEKAITCPRTEAPLLFHKLFFCQINFVQESTVATLGSFSSRTAKQHVSTVQVAIKAVPQGDNAQWIYEQILAAQGEENVLAGATAVRAEAPAASEGD</sequence>
<name>A0A370FGL0_9BURK</name>
<dbReference type="EMBL" id="QQAV01000004">
    <property type="protein sequence ID" value="RDI25185.1"/>
    <property type="molecule type" value="Genomic_DNA"/>
</dbReference>
<dbReference type="AlphaFoldDB" id="A0A370FGL0"/>
<evidence type="ECO:0000313" key="2">
    <source>
        <dbReference type="Proteomes" id="UP000255265"/>
    </source>
</evidence>
<evidence type="ECO:0000313" key="1">
    <source>
        <dbReference type="EMBL" id="RDI25185.1"/>
    </source>
</evidence>
<keyword evidence="2" id="KW-1185">Reference proteome</keyword>
<comment type="caution">
    <text evidence="1">The sequence shown here is derived from an EMBL/GenBank/DDBJ whole genome shotgun (WGS) entry which is preliminary data.</text>
</comment>
<proteinExistence type="predicted"/>